<dbReference type="GO" id="GO:0005886">
    <property type="term" value="C:plasma membrane"/>
    <property type="evidence" value="ECO:0007669"/>
    <property type="project" value="UniProtKB-SubCell"/>
</dbReference>
<evidence type="ECO:0000256" key="4">
    <source>
        <dbReference type="ARBA" id="ARBA00022427"/>
    </source>
</evidence>
<evidence type="ECO:0000256" key="1">
    <source>
        <dbReference type="ARBA" id="ARBA00004435"/>
    </source>
</evidence>
<feature type="transmembrane region" description="Helical" evidence="10">
    <location>
        <begin position="112"/>
        <end position="133"/>
    </location>
</feature>
<keyword evidence="12" id="KW-1185">Reference proteome</keyword>
<name>A0A4W3JGS6_CALMI</name>
<dbReference type="InParanoid" id="A0A4W3JGS6"/>
<comment type="subcellular location">
    <subcellularLocation>
        <location evidence="1">Cell junction</location>
        <location evidence="1">Tight junction</location>
    </subcellularLocation>
    <subcellularLocation>
        <location evidence="2">Cell membrane</location>
        <topology evidence="2">Multi-pass membrane protein</topology>
    </subcellularLocation>
</comment>
<keyword evidence="5" id="KW-1003">Cell membrane</keyword>
<feature type="transmembrane region" description="Helical" evidence="10">
    <location>
        <begin position="80"/>
        <end position="100"/>
    </location>
</feature>
<proteinExistence type="inferred from homology"/>
<dbReference type="PANTHER" id="PTHR12002">
    <property type="entry name" value="CLAUDIN"/>
    <property type="match status" value="1"/>
</dbReference>
<keyword evidence="7" id="KW-0965">Cell junction</keyword>
<dbReference type="GeneTree" id="ENSGT00940000166510"/>
<reference evidence="12" key="2">
    <citation type="journal article" date="2007" name="PLoS Biol.">
        <title>Survey sequencing and comparative analysis of the elephant shark (Callorhinchus milii) genome.</title>
        <authorList>
            <person name="Venkatesh B."/>
            <person name="Kirkness E.F."/>
            <person name="Loh Y.H."/>
            <person name="Halpern A.L."/>
            <person name="Lee A.P."/>
            <person name="Johnson J."/>
            <person name="Dandona N."/>
            <person name="Viswanathan L.D."/>
            <person name="Tay A."/>
            <person name="Venter J.C."/>
            <person name="Strausberg R.L."/>
            <person name="Brenner S."/>
        </authorList>
    </citation>
    <scope>NUCLEOTIDE SEQUENCE [LARGE SCALE GENOMIC DNA]</scope>
</reference>
<dbReference type="FunCoup" id="A0A4W3JGS6">
    <property type="interactions" value="83"/>
</dbReference>
<dbReference type="InterPro" id="IPR006187">
    <property type="entry name" value="Claudin"/>
</dbReference>
<protein>
    <submittedName>
        <fullName evidence="11">Claudin 23-like</fullName>
    </submittedName>
</protein>
<evidence type="ECO:0000313" key="11">
    <source>
        <dbReference type="Ensembl" id="ENSCMIP00000042699.1"/>
    </source>
</evidence>
<sequence>ARSSGLPMIIGVVCAPVGLVLVFTAVLTPQWREGLVNLGKSTAVKYDGLWESCLELEDSKQCWPVTTIYQRDESVQWCRALMLSSLLVCGMGIIMASVGVRCWMDFPLRNVAGASGVVIILAGSLCITPLALYMSHVQEISPDTHTRYRYGNSLYFGWVGSCVQILGGLSLALSFSCPQCVQCREARREAKRSYPVDYYSALKMFPLGCFFLRGRSTPKSEGGWGEVGLENWTCTTPMWHALPTSPSLLRRVAGIQQRRSGGAEPCALRCPSFHYLLRWFSFKTLP</sequence>
<dbReference type="Proteomes" id="UP000314986">
    <property type="component" value="Unassembled WGS sequence"/>
</dbReference>
<keyword evidence="9 10" id="KW-0472">Membrane</keyword>
<accession>A0A4W3JGS6</accession>
<dbReference type="Pfam" id="PF00822">
    <property type="entry name" value="PMP22_Claudin"/>
    <property type="match status" value="1"/>
</dbReference>
<dbReference type="Ensembl" id="ENSCMIT00000043318.1">
    <property type="protein sequence ID" value="ENSCMIP00000042699.1"/>
    <property type="gene ID" value="ENSCMIG00000017749.1"/>
</dbReference>
<reference evidence="11" key="4">
    <citation type="submission" date="2025-08" db="UniProtKB">
        <authorList>
            <consortium name="Ensembl"/>
        </authorList>
    </citation>
    <scope>IDENTIFICATION</scope>
</reference>
<evidence type="ECO:0000256" key="8">
    <source>
        <dbReference type="ARBA" id="ARBA00022989"/>
    </source>
</evidence>
<evidence type="ECO:0000313" key="12">
    <source>
        <dbReference type="Proteomes" id="UP000314986"/>
    </source>
</evidence>
<dbReference type="InterPro" id="IPR004031">
    <property type="entry name" value="PMP22/EMP/MP20/Claudin"/>
</dbReference>
<keyword evidence="6 10" id="KW-0812">Transmembrane</keyword>
<keyword evidence="4" id="KW-0796">Tight junction</keyword>
<evidence type="ECO:0000256" key="7">
    <source>
        <dbReference type="ARBA" id="ARBA00022949"/>
    </source>
</evidence>
<dbReference type="PRINTS" id="PR01077">
    <property type="entry name" value="CLAUDIN"/>
</dbReference>
<evidence type="ECO:0000256" key="6">
    <source>
        <dbReference type="ARBA" id="ARBA00022692"/>
    </source>
</evidence>
<evidence type="ECO:0000256" key="10">
    <source>
        <dbReference type="SAM" id="Phobius"/>
    </source>
</evidence>
<evidence type="ECO:0000256" key="9">
    <source>
        <dbReference type="ARBA" id="ARBA00023136"/>
    </source>
</evidence>
<dbReference type="GO" id="GO:0005198">
    <property type="term" value="F:structural molecule activity"/>
    <property type="evidence" value="ECO:0007669"/>
    <property type="project" value="InterPro"/>
</dbReference>
<evidence type="ECO:0000256" key="5">
    <source>
        <dbReference type="ARBA" id="ARBA00022475"/>
    </source>
</evidence>
<organism evidence="11 12">
    <name type="scientific">Callorhinchus milii</name>
    <name type="common">Ghost shark</name>
    <dbReference type="NCBI Taxonomy" id="7868"/>
    <lineage>
        <taxon>Eukaryota</taxon>
        <taxon>Metazoa</taxon>
        <taxon>Chordata</taxon>
        <taxon>Craniata</taxon>
        <taxon>Vertebrata</taxon>
        <taxon>Chondrichthyes</taxon>
        <taxon>Holocephali</taxon>
        <taxon>Chimaeriformes</taxon>
        <taxon>Callorhinchidae</taxon>
        <taxon>Callorhinchus</taxon>
    </lineage>
</organism>
<evidence type="ECO:0000256" key="2">
    <source>
        <dbReference type="ARBA" id="ARBA00004651"/>
    </source>
</evidence>
<dbReference type="STRING" id="7868.ENSCMIP00000042699"/>
<feature type="transmembrane region" description="Helical" evidence="10">
    <location>
        <begin position="154"/>
        <end position="175"/>
    </location>
</feature>
<reference evidence="12" key="3">
    <citation type="journal article" date="2014" name="Nature">
        <title>Elephant shark genome provides unique insights into gnathostome evolution.</title>
        <authorList>
            <consortium name="International Elephant Shark Genome Sequencing Consortium"/>
            <person name="Venkatesh B."/>
            <person name="Lee A.P."/>
            <person name="Ravi V."/>
            <person name="Maurya A.K."/>
            <person name="Lian M.M."/>
            <person name="Swann J.B."/>
            <person name="Ohta Y."/>
            <person name="Flajnik M.F."/>
            <person name="Sutoh Y."/>
            <person name="Kasahara M."/>
            <person name="Hoon S."/>
            <person name="Gangu V."/>
            <person name="Roy S.W."/>
            <person name="Irimia M."/>
            <person name="Korzh V."/>
            <person name="Kondrychyn I."/>
            <person name="Lim Z.W."/>
            <person name="Tay B.H."/>
            <person name="Tohari S."/>
            <person name="Kong K.W."/>
            <person name="Ho S."/>
            <person name="Lorente-Galdos B."/>
            <person name="Quilez J."/>
            <person name="Marques-Bonet T."/>
            <person name="Raney B.J."/>
            <person name="Ingham P.W."/>
            <person name="Tay A."/>
            <person name="Hillier L.W."/>
            <person name="Minx P."/>
            <person name="Boehm T."/>
            <person name="Wilson R.K."/>
            <person name="Brenner S."/>
            <person name="Warren W.C."/>
        </authorList>
    </citation>
    <scope>NUCLEOTIDE SEQUENCE [LARGE SCALE GENOMIC DNA]</scope>
</reference>
<dbReference type="AlphaFoldDB" id="A0A4W3JGS6"/>
<comment type="similarity">
    <text evidence="3">Belongs to the claudin family.</text>
</comment>
<dbReference type="GO" id="GO:0005923">
    <property type="term" value="C:bicellular tight junction"/>
    <property type="evidence" value="ECO:0007669"/>
    <property type="project" value="UniProtKB-SubCell"/>
</dbReference>
<dbReference type="Gene3D" id="1.20.140.150">
    <property type="match status" value="1"/>
</dbReference>
<reference evidence="12" key="1">
    <citation type="journal article" date="2006" name="Science">
        <title>Ancient noncoding elements conserved in the human genome.</title>
        <authorList>
            <person name="Venkatesh B."/>
            <person name="Kirkness E.F."/>
            <person name="Loh Y.H."/>
            <person name="Halpern A.L."/>
            <person name="Lee A.P."/>
            <person name="Johnson J."/>
            <person name="Dandona N."/>
            <person name="Viswanathan L.D."/>
            <person name="Tay A."/>
            <person name="Venter J.C."/>
            <person name="Strausberg R.L."/>
            <person name="Brenner S."/>
        </authorList>
    </citation>
    <scope>NUCLEOTIDE SEQUENCE [LARGE SCALE GENOMIC DNA]</scope>
</reference>
<feature type="transmembrane region" description="Helical" evidence="10">
    <location>
        <begin position="6"/>
        <end position="27"/>
    </location>
</feature>
<reference evidence="11" key="5">
    <citation type="submission" date="2025-09" db="UniProtKB">
        <authorList>
            <consortium name="Ensembl"/>
        </authorList>
    </citation>
    <scope>IDENTIFICATION</scope>
</reference>
<evidence type="ECO:0000256" key="3">
    <source>
        <dbReference type="ARBA" id="ARBA00008295"/>
    </source>
</evidence>
<keyword evidence="8 10" id="KW-1133">Transmembrane helix</keyword>